<dbReference type="GeneID" id="98139513"/>
<feature type="compositionally biased region" description="Low complexity" evidence="1">
    <location>
        <begin position="512"/>
        <end position="525"/>
    </location>
</feature>
<sequence>MAFRLPPQVPRRRPSYSAPQPSALDIPQSLSELRENEPTEWVLFSPSQPSTARTHTTSTERTPRTAGASRLSDFGSLDTNTRSGQGQESEADGTLDDSLDEEGTELDSLDDGLHAFRAPSPAPDQGPVGQLPAHDGLGSFLASSQTVQNQLWQHEQYNPYRRPEIANRRRSSVQRHLDAVTDAEQTDADRERWQRIEQWRMDQSRALLHEIEKATSRRRNSRYSGSSVGIIPKPGAIDKPPNVQIMPQEQHSSPAEPPADEDESLWQRITRKVIRDLMGIDDSLLSVLFGESLPESDEQGVSEETDKKLEIDEILNQELESVTDDQDRWESRLLQRIARELGILVHQLCEHPGAFTTYLNMANDVSNQYAGIPLSSLPEERNHPSGSANSIAIGTPSNGDSVLSPHFLPTLQDPNREHAAQWGIEDEVSPNRTSSGSTQPLSESARLRQEKEYWERELDVMMVFRYLRNRFSRRPSNPDAQHHHARRASQDSSRRAAIIRQHHPLVARAHSRSQAQMRRQSQYSAPTGVSSPVLRQHLRRPSSSCASQSAKMSAISSRRTLTGSSRNYWDIGGSVDSGSAIAPAPPSVGAWGDV</sequence>
<feature type="region of interest" description="Disordered" evidence="1">
    <location>
        <begin position="374"/>
        <end position="412"/>
    </location>
</feature>
<feature type="region of interest" description="Disordered" evidence="1">
    <location>
        <begin position="1"/>
        <end position="137"/>
    </location>
</feature>
<feature type="compositionally biased region" description="Low complexity" evidence="1">
    <location>
        <begin position="542"/>
        <end position="551"/>
    </location>
</feature>
<evidence type="ECO:0000313" key="3">
    <source>
        <dbReference type="Proteomes" id="UP001610432"/>
    </source>
</evidence>
<dbReference type="RefSeq" id="XP_070891524.1">
    <property type="nucleotide sequence ID" value="XM_071024441.1"/>
</dbReference>
<feature type="compositionally biased region" description="Acidic residues" evidence="1">
    <location>
        <begin position="89"/>
        <end position="110"/>
    </location>
</feature>
<evidence type="ECO:0000256" key="1">
    <source>
        <dbReference type="SAM" id="MobiDB-lite"/>
    </source>
</evidence>
<feature type="region of interest" description="Disordered" evidence="1">
    <location>
        <begin position="507"/>
        <end position="551"/>
    </location>
</feature>
<accession>A0ABR4M7N0</accession>
<dbReference type="Proteomes" id="UP001610432">
    <property type="component" value="Unassembled WGS sequence"/>
</dbReference>
<gene>
    <name evidence="2" type="ORF">BJX67DRAFT_12141</name>
</gene>
<feature type="compositionally biased region" description="Polar residues" evidence="1">
    <location>
        <begin position="77"/>
        <end position="88"/>
    </location>
</feature>
<feature type="compositionally biased region" description="Low complexity" evidence="1">
    <location>
        <begin position="49"/>
        <end position="66"/>
    </location>
</feature>
<feature type="region of interest" description="Disordered" evidence="1">
    <location>
        <begin position="473"/>
        <end position="495"/>
    </location>
</feature>
<dbReference type="EMBL" id="JBFXLQ010000001">
    <property type="protein sequence ID" value="KAL2872546.1"/>
    <property type="molecule type" value="Genomic_DNA"/>
</dbReference>
<proteinExistence type="predicted"/>
<keyword evidence="3" id="KW-1185">Reference proteome</keyword>
<protein>
    <submittedName>
        <fullName evidence="2">Uncharacterized protein</fullName>
    </submittedName>
</protein>
<feature type="compositionally biased region" description="Polar residues" evidence="1">
    <location>
        <begin position="430"/>
        <end position="442"/>
    </location>
</feature>
<feature type="compositionally biased region" description="Polar residues" evidence="1">
    <location>
        <begin position="384"/>
        <end position="401"/>
    </location>
</feature>
<evidence type="ECO:0000313" key="2">
    <source>
        <dbReference type="EMBL" id="KAL2872546.1"/>
    </source>
</evidence>
<name>A0ABR4M7N0_9EURO</name>
<comment type="caution">
    <text evidence="2">The sequence shown here is derived from an EMBL/GenBank/DDBJ whole genome shotgun (WGS) entry which is preliminary data.</text>
</comment>
<organism evidence="2 3">
    <name type="scientific">Aspergillus lucknowensis</name>
    <dbReference type="NCBI Taxonomy" id="176173"/>
    <lineage>
        <taxon>Eukaryota</taxon>
        <taxon>Fungi</taxon>
        <taxon>Dikarya</taxon>
        <taxon>Ascomycota</taxon>
        <taxon>Pezizomycotina</taxon>
        <taxon>Eurotiomycetes</taxon>
        <taxon>Eurotiomycetidae</taxon>
        <taxon>Eurotiales</taxon>
        <taxon>Aspergillaceae</taxon>
        <taxon>Aspergillus</taxon>
        <taxon>Aspergillus subgen. Nidulantes</taxon>
    </lineage>
</organism>
<feature type="region of interest" description="Disordered" evidence="1">
    <location>
        <begin position="424"/>
        <end position="447"/>
    </location>
</feature>
<feature type="region of interest" description="Disordered" evidence="1">
    <location>
        <begin position="162"/>
        <end position="186"/>
    </location>
</feature>
<feature type="region of interest" description="Disordered" evidence="1">
    <location>
        <begin position="573"/>
        <end position="594"/>
    </location>
</feature>
<feature type="region of interest" description="Disordered" evidence="1">
    <location>
        <begin position="213"/>
        <end position="262"/>
    </location>
</feature>
<reference evidence="2 3" key="1">
    <citation type="submission" date="2024-07" db="EMBL/GenBank/DDBJ databases">
        <title>Section-level genome sequencing and comparative genomics of Aspergillus sections Usti and Cavernicolus.</title>
        <authorList>
            <consortium name="Lawrence Berkeley National Laboratory"/>
            <person name="Nybo J.L."/>
            <person name="Vesth T.C."/>
            <person name="Theobald S."/>
            <person name="Frisvad J.C."/>
            <person name="Larsen T.O."/>
            <person name="Kjaerboelling I."/>
            <person name="Rothschild-Mancinelli K."/>
            <person name="Lyhne E.K."/>
            <person name="Kogle M.E."/>
            <person name="Barry K."/>
            <person name="Clum A."/>
            <person name="Na H."/>
            <person name="Ledsgaard L."/>
            <person name="Lin J."/>
            <person name="Lipzen A."/>
            <person name="Kuo A."/>
            <person name="Riley R."/>
            <person name="Mondo S."/>
            <person name="Labutti K."/>
            <person name="Haridas S."/>
            <person name="Pangalinan J."/>
            <person name="Salamov A.A."/>
            <person name="Simmons B.A."/>
            <person name="Magnuson J.K."/>
            <person name="Chen J."/>
            <person name="Drula E."/>
            <person name="Henrissat B."/>
            <person name="Wiebenga A."/>
            <person name="Lubbers R.J."/>
            <person name="Gomes A.C."/>
            <person name="Macurrencykelacurrency M.R."/>
            <person name="Stajich J."/>
            <person name="Grigoriev I.V."/>
            <person name="Mortensen U.H."/>
            <person name="De Vries R.P."/>
            <person name="Baker S.E."/>
            <person name="Andersen M.R."/>
        </authorList>
    </citation>
    <scope>NUCLEOTIDE SEQUENCE [LARGE SCALE GENOMIC DNA]</scope>
    <source>
        <strain evidence="2 3">CBS 449.75</strain>
    </source>
</reference>